<dbReference type="InterPro" id="IPR012263">
    <property type="entry name" value="M_m6A_EcoRV"/>
</dbReference>
<dbReference type="EMBL" id="MN739059">
    <property type="protein sequence ID" value="QHS86621.1"/>
    <property type="molecule type" value="Genomic_DNA"/>
</dbReference>
<dbReference type="PANTHER" id="PTHR30481">
    <property type="entry name" value="DNA ADENINE METHYLASE"/>
    <property type="match status" value="1"/>
</dbReference>
<dbReference type="PANTHER" id="PTHR30481:SF3">
    <property type="entry name" value="DNA ADENINE METHYLASE"/>
    <property type="match status" value="1"/>
</dbReference>
<dbReference type="GO" id="GO:1904047">
    <property type="term" value="F:S-adenosyl-L-methionine binding"/>
    <property type="evidence" value="ECO:0007669"/>
    <property type="project" value="TreeGrafter"/>
</dbReference>
<protein>
    <recommendedName>
        <fullName evidence="2">site-specific DNA-methyltransferase (adenine-specific)</fullName>
        <ecNumber evidence="2">2.1.1.72</ecNumber>
    </recommendedName>
</protein>
<evidence type="ECO:0000256" key="5">
    <source>
        <dbReference type="ARBA" id="ARBA00022691"/>
    </source>
</evidence>
<evidence type="ECO:0000256" key="1">
    <source>
        <dbReference type="ARBA" id="ARBA00006594"/>
    </source>
</evidence>
<dbReference type="GO" id="GO:0043565">
    <property type="term" value="F:sequence-specific DNA binding"/>
    <property type="evidence" value="ECO:0007669"/>
    <property type="project" value="TreeGrafter"/>
</dbReference>
<dbReference type="InterPro" id="IPR029063">
    <property type="entry name" value="SAM-dependent_MTases_sf"/>
</dbReference>
<dbReference type="SUPFAM" id="SSF53335">
    <property type="entry name" value="S-adenosyl-L-methionine-dependent methyltransferases"/>
    <property type="match status" value="1"/>
</dbReference>
<dbReference type="Gene3D" id="3.40.50.150">
    <property type="entry name" value="Vaccinia Virus protein VP39"/>
    <property type="match status" value="1"/>
</dbReference>
<dbReference type="GO" id="GO:0009007">
    <property type="term" value="F:site-specific DNA-methyltransferase (adenine-specific) activity"/>
    <property type="evidence" value="ECO:0007669"/>
    <property type="project" value="UniProtKB-EC"/>
</dbReference>
<evidence type="ECO:0000256" key="3">
    <source>
        <dbReference type="ARBA" id="ARBA00022603"/>
    </source>
</evidence>
<evidence type="ECO:0000313" key="7">
    <source>
        <dbReference type="EMBL" id="QHS86621.1"/>
    </source>
</evidence>
<keyword evidence="3" id="KW-0489">Methyltransferase</keyword>
<dbReference type="GO" id="GO:0006298">
    <property type="term" value="P:mismatch repair"/>
    <property type="evidence" value="ECO:0007669"/>
    <property type="project" value="TreeGrafter"/>
</dbReference>
<keyword evidence="4" id="KW-0808">Transferase</keyword>
<dbReference type="GO" id="GO:0032259">
    <property type="term" value="P:methylation"/>
    <property type="evidence" value="ECO:0007669"/>
    <property type="project" value="UniProtKB-KW"/>
</dbReference>
<comment type="similarity">
    <text evidence="1">Belongs to the N(4)/N(6)-methyltransferase family.</text>
</comment>
<organism evidence="7">
    <name type="scientific">viral metagenome</name>
    <dbReference type="NCBI Taxonomy" id="1070528"/>
    <lineage>
        <taxon>unclassified sequences</taxon>
        <taxon>metagenomes</taxon>
        <taxon>organismal metagenomes</taxon>
    </lineage>
</organism>
<dbReference type="InterPro" id="IPR012327">
    <property type="entry name" value="MeTrfase_D12"/>
</dbReference>
<dbReference type="AlphaFoldDB" id="A0A6C0B492"/>
<sequence>MLYIRMSITIKPVIKWVGGKRKIMDKIIGKLPEEFNNYYEPFLGGASVFLNMPFKKKAMINDYNIDLIDLYKNIRDNPKSLLNRLKRIKNKYNKLTDMDLKAAFFKDTVLKINKIKRPSIRRSVLYIFLNKACFNGFMATNKKGQLRPSFGYHDKLKLFDEDNINAFSQLLNKSVKIKNGDYMKFLKTARRGDFVYMDPPYVPDDVTKCNIKYGTNGWTEEKSIELFNLFDELDNRGIYLMMSNSYSKLVRKHFKNKNYKIKKIPIIRTVSVDKNTRGVKYEVLITNY</sequence>
<evidence type="ECO:0000256" key="2">
    <source>
        <dbReference type="ARBA" id="ARBA00011900"/>
    </source>
</evidence>
<reference evidence="7" key="1">
    <citation type="journal article" date="2020" name="Nature">
        <title>Giant virus diversity and host interactions through global metagenomics.</title>
        <authorList>
            <person name="Schulz F."/>
            <person name="Roux S."/>
            <person name="Paez-Espino D."/>
            <person name="Jungbluth S."/>
            <person name="Walsh D.A."/>
            <person name="Denef V.J."/>
            <person name="McMahon K.D."/>
            <person name="Konstantinidis K.T."/>
            <person name="Eloe-Fadrosh E.A."/>
            <person name="Kyrpides N.C."/>
            <person name="Woyke T."/>
        </authorList>
    </citation>
    <scope>NUCLEOTIDE SEQUENCE</scope>
    <source>
        <strain evidence="7">GVMAG-M-3300009422-16</strain>
    </source>
</reference>
<dbReference type="PIRSF" id="PIRSF000398">
    <property type="entry name" value="M_m6A_EcoRV"/>
    <property type="match status" value="1"/>
</dbReference>
<evidence type="ECO:0000256" key="4">
    <source>
        <dbReference type="ARBA" id="ARBA00022679"/>
    </source>
</evidence>
<dbReference type="PROSITE" id="PS00092">
    <property type="entry name" value="N6_MTASE"/>
    <property type="match status" value="1"/>
</dbReference>
<comment type="catalytic activity">
    <reaction evidence="6">
        <text>a 2'-deoxyadenosine in DNA + S-adenosyl-L-methionine = an N(6)-methyl-2'-deoxyadenosine in DNA + S-adenosyl-L-homocysteine + H(+)</text>
        <dbReference type="Rhea" id="RHEA:15197"/>
        <dbReference type="Rhea" id="RHEA-COMP:12418"/>
        <dbReference type="Rhea" id="RHEA-COMP:12419"/>
        <dbReference type="ChEBI" id="CHEBI:15378"/>
        <dbReference type="ChEBI" id="CHEBI:57856"/>
        <dbReference type="ChEBI" id="CHEBI:59789"/>
        <dbReference type="ChEBI" id="CHEBI:90615"/>
        <dbReference type="ChEBI" id="CHEBI:90616"/>
        <dbReference type="EC" id="2.1.1.72"/>
    </reaction>
</comment>
<accession>A0A6C0B492</accession>
<dbReference type="InterPro" id="IPR023095">
    <property type="entry name" value="Ade_MeTrfase_dom_2"/>
</dbReference>
<dbReference type="Pfam" id="PF02086">
    <property type="entry name" value="MethyltransfD12"/>
    <property type="match status" value="1"/>
</dbReference>
<dbReference type="EC" id="2.1.1.72" evidence="2"/>
<dbReference type="InterPro" id="IPR002052">
    <property type="entry name" value="DNA_methylase_N6_adenine_CS"/>
</dbReference>
<dbReference type="PRINTS" id="PR00505">
    <property type="entry name" value="D12N6MTFRASE"/>
</dbReference>
<keyword evidence="5" id="KW-0949">S-adenosyl-L-methionine</keyword>
<evidence type="ECO:0000256" key="6">
    <source>
        <dbReference type="ARBA" id="ARBA00047942"/>
    </source>
</evidence>
<name>A0A6C0B492_9ZZZZ</name>
<dbReference type="Gene3D" id="1.10.1020.10">
    <property type="entry name" value="Adenine-specific Methyltransferase, Domain 2"/>
    <property type="match status" value="1"/>
</dbReference>
<dbReference type="NCBIfam" id="TIGR00571">
    <property type="entry name" value="dam"/>
    <property type="match status" value="1"/>
</dbReference>
<proteinExistence type="inferred from homology"/>
<dbReference type="GO" id="GO:0009307">
    <property type="term" value="P:DNA restriction-modification system"/>
    <property type="evidence" value="ECO:0007669"/>
    <property type="project" value="InterPro"/>
</dbReference>